<evidence type="ECO:0000313" key="2">
    <source>
        <dbReference type="Proteomes" id="UP000221837"/>
    </source>
</evidence>
<dbReference type="EMBL" id="KY630187">
    <property type="protein sequence ID" value="AQW89038.1"/>
    <property type="molecule type" value="Genomic_DNA"/>
</dbReference>
<proteinExistence type="predicted"/>
<protein>
    <submittedName>
        <fullName evidence="1">Uncharacterized protein</fullName>
    </submittedName>
</protein>
<keyword evidence="2" id="KW-1185">Reference proteome</keyword>
<dbReference type="Proteomes" id="UP000221837">
    <property type="component" value="Genome"/>
</dbReference>
<evidence type="ECO:0000313" key="1">
    <source>
        <dbReference type="EMBL" id="AQW89038.1"/>
    </source>
</evidence>
<gene>
    <name evidence="1" type="ORF">BF_0513</name>
</gene>
<organism evidence="1 2">
    <name type="scientific">Serratia phage BF</name>
    <dbReference type="NCBI Taxonomy" id="1962671"/>
    <lineage>
        <taxon>Viruses</taxon>
        <taxon>Duplodnaviria</taxon>
        <taxon>Heunggongvirae</taxon>
        <taxon>Uroviricota</taxon>
        <taxon>Caudoviricetes</taxon>
        <taxon>Eneladusvirus</taxon>
        <taxon>Eneladusvirus BF</taxon>
    </lineage>
</organism>
<dbReference type="OrthoDB" id="37259at10239"/>
<sequence>MKTIYHSDSVLKVSAVLNGFTKMIPQETITEMSSAVGVLIEANAKRNDSDKDYNYFTSMVETYLRDYHKITPEAFIWFIRNVTDNEILIRYADVPYFRDIVFMYGPLLRAARCVNKEEVDSYIMGVLEA</sequence>
<name>A0A1S6UBC1_9CAUD</name>
<accession>A0A1S6UBC1</accession>
<reference evidence="1" key="1">
    <citation type="submission" date="2017-02" db="EMBL/GenBank/DDBJ databases">
        <title>Genome sequence of Serratia marcescens phage BF.</title>
        <authorList>
            <person name="Casey E."/>
            <person name="Fitzgerald B."/>
            <person name="Mahony J."/>
            <person name="Lugli G."/>
            <person name="Ventura M."/>
            <person name="van Sinderen D."/>
        </authorList>
    </citation>
    <scope>NUCLEOTIDE SEQUENCE [LARGE SCALE GENOMIC DNA]</scope>
</reference>